<dbReference type="AlphaFoldDB" id="A0AAV4RPL8"/>
<protein>
    <submittedName>
        <fullName evidence="1">Uncharacterized protein</fullName>
    </submittedName>
</protein>
<organism evidence="1 2">
    <name type="scientific">Caerostris extrusa</name>
    <name type="common">Bark spider</name>
    <name type="synonym">Caerostris bankana</name>
    <dbReference type="NCBI Taxonomy" id="172846"/>
    <lineage>
        <taxon>Eukaryota</taxon>
        <taxon>Metazoa</taxon>
        <taxon>Ecdysozoa</taxon>
        <taxon>Arthropoda</taxon>
        <taxon>Chelicerata</taxon>
        <taxon>Arachnida</taxon>
        <taxon>Araneae</taxon>
        <taxon>Araneomorphae</taxon>
        <taxon>Entelegynae</taxon>
        <taxon>Araneoidea</taxon>
        <taxon>Araneidae</taxon>
        <taxon>Caerostris</taxon>
    </lineage>
</organism>
<sequence>MESSNDEIEPGCCMNLLFDKDVLCFNQRLNIKVLYCEMESDLELVSSSCRIIKPKVGRARTLIEHTPPWHPPSARAKGVSCFAKKKGCATFGRAITI</sequence>
<reference evidence="1 2" key="1">
    <citation type="submission" date="2021-06" db="EMBL/GenBank/DDBJ databases">
        <title>Caerostris extrusa draft genome.</title>
        <authorList>
            <person name="Kono N."/>
            <person name="Arakawa K."/>
        </authorList>
    </citation>
    <scope>NUCLEOTIDE SEQUENCE [LARGE SCALE GENOMIC DNA]</scope>
</reference>
<dbReference type="Proteomes" id="UP001054945">
    <property type="component" value="Unassembled WGS sequence"/>
</dbReference>
<comment type="caution">
    <text evidence="1">The sequence shown here is derived from an EMBL/GenBank/DDBJ whole genome shotgun (WGS) entry which is preliminary data.</text>
</comment>
<evidence type="ECO:0000313" key="2">
    <source>
        <dbReference type="Proteomes" id="UP001054945"/>
    </source>
</evidence>
<dbReference type="EMBL" id="BPLR01008262">
    <property type="protein sequence ID" value="GIY23332.1"/>
    <property type="molecule type" value="Genomic_DNA"/>
</dbReference>
<accession>A0AAV4RPL8</accession>
<keyword evidence="2" id="KW-1185">Reference proteome</keyword>
<gene>
    <name evidence="1" type="ORF">CEXT_243971</name>
</gene>
<proteinExistence type="predicted"/>
<evidence type="ECO:0000313" key="1">
    <source>
        <dbReference type="EMBL" id="GIY23332.1"/>
    </source>
</evidence>
<name>A0AAV4RPL8_CAEEX</name>